<dbReference type="PANTHER" id="PTHR23011">
    <property type="entry name" value="CYCLIC NUCLEOTIDE-BINDING DOMAIN CONTAINING PROTEIN"/>
    <property type="match status" value="1"/>
</dbReference>
<dbReference type="PROSITE" id="PS50042">
    <property type="entry name" value="CNMP_BINDING_3"/>
    <property type="match status" value="4"/>
</dbReference>
<organism evidence="3 4">
    <name type="scientific">Paramecium sonneborni</name>
    <dbReference type="NCBI Taxonomy" id="65129"/>
    <lineage>
        <taxon>Eukaryota</taxon>
        <taxon>Sar</taxon>
        <taxon>Alveolata</taxon>
        <taxon>Ciliophora</taxon>
        <taxon>Intramacronucleata</taxon>
        <taxon>Oligohymenophorea</taxon>
        <taxon>Peniculida</taxon>
        <taxon>Parameciidae</taxon>
        <taxon>Paramecium</taxon>
    </lineage>
</organism>
<evidence type="ECO:0000259" key="2">
    <source>
        <dbReference type="PROSITE" id="PS50042"/>
    </source>
</evidence>
<keyword evidence="4" id="KW-1185">Reference proteome</keyword>
<dbReference type="OrthoDB" id="286597at2759"/>
<dbReference type="PANTHER" id="PTHR23011:SF28">
    <property type="entry name" value="CYCLIC NUCLEOTIDE-BINDING DOMAIN CONTAINING PROTEIN"/>
    <property type="match status" value="1"/>
</dbReference>
<comment type="caution">
    <text evidence="3">The sequence shown here is derived from an EMBL/GenBank/DDBJ whole genome shotgun (WGS) entry which is preliminary data.</text>
</comment>
<feature type="domain" description="Cyclic nucleotide-binding" evidence="2">
    <location>
        <begin position="66"/>
        <end position="146"/>
    </location>
</feature>
<sequence length="873" mass="103978">MLDSHLTDPLQLFKKQPQYRSKAEIDLLVQFTQELPFFKQYQKQDNGVIIHRECCKYMFIENLRINEVVFHVDTIGTKFYVILEGQVEVLIKRRGFDELEQVRILRRGESFGELALIHKQPRLATIRCVTDCIFAILDKQKFQQILQYEQNKKIEQVSITIYQNIDFFAQISIFNQLNRTQLTQIYLNSFLYEYEKNQLVIQIGEKSDSFLIIKQGLFQVKKQINKSQPLILFEIGEMQIFGFYHLYNKIPYEYSLVCSSSKGLIYKIQRNSLIEKIFESYSQDLDKHKNEINFYANFKVNQEQSTHLKYPRFFQIKTEGDEEQDLQQDQNSAKSQKNQKLKIFDHRNRNQIIQQKMDNLIETSRRKKNNQQKIPQINDPLQLFKKQPQYRSKAEIDLLVQFTQELPFFKQYQKQDNGVIIHRECCKYMFIENLRINEVVFHVDTIGTKFYVILEGQVEVLIKRRGFDELEQVRILRRGESFGELALIHKQPRLATIRCVTDCIFAILDKQKFQQILQYEQNKKIEQVSITIYQNIDFFAQISIFNQLNRTQLTQIYLNSFLYEYEKNQLVIQIGEKSDSFLIIKQGLFQVKKQINKSQPLILFEIGEMQIFGFYHLYNKIPYEYSLVCSSSKGLIYKIQRNSLIEKIFESYSQDLDKHKNEINFYANFKVNQEQSTHLKYPRFFQIKTEGDEEQDLQQDQNSAKSQKNQKLKIFDHRNRNQIIQQKMDNLIETSRRKKNNQQKIPQINGLFQIFLKSHRGIQDSTLNQRQKSPSVLECQNRQFGSNSHFVFSDEVQTNPFITYRCCSPSKKNNGKRLCILKTSSSQRTIIKQPKQNTNKLKTQQHNYLQSSFMRQTQIQLSPKITKLNIYSN</sequence>
<evidence type="ECO:0000313" key="3">
    <source>
        <dbReference type="EMBL" id="CAD8093245.1"/>
    </source>
</evidence>
<dbReference type="Pfam" id="PF00027">
    <property type="entry name" value="cNMP_binding"/>
    <property type="match status" value="4"/>
</dbReference>
<dbReference type="AlphaFoldDB" id="A0A8S1NUP4"/>
<name>A0A8S1NUP4_9CILI</name>
<dbReference type="Proteomes" id="UP000692954">
    <property type="component" value="Unassembled WGS sequence"/>
</dbReference>
<evidence type="ECO:0000313" key="4">
    <source>
        <dbReference type="Proteomes" id="UP000692954"/>
    </source>
</evidence>
<dbReference type="EMBL" id="CAJJDN010000060">
    <property type="protein sequence ID" value="CAD8093245.1"/>
    <property type="molecule type" value="Genomic_DNA"/>
</dbReference>
<feature type="domain" description="Cyclic nucleotide-binding" evidence="2">
    <location>
        <begin position="544"/>
        <end position="644"/>
    </location>
</feature>
<dbReference type="CDD" id="cd00038">
    <property type="entry name" value="CAP_ED"/>
    <property type="match status" value="4"/>
</dbReference>
<gene>
    <name evidence="3" type="ORF">PSON_ATCC_30995.1.T0600168</name>
</gene>
<evidence type="ECO:0000256" key="1">
    <source>
        <dbReference type="SAM" id="MobiDB-lite"/>
    </source>
</evidence>
<dbReference type="SMART" id="SM00100">
    <property type="entry name" value="cNMP"/>
    <property type="match status" value="4"/>
</dbReference>
<proteinExistence type="predicted"/>
<dbReference type="InterPro" id="IPR000595">
    <property type="entry name" value="cNMP-bd_dom"/>
</dbReference>
<feature type="region of interest" description="Disordered" evidence="1">
    <location>
        <begin position="692"/>
        <end position="712"/>
    </location>
</feature>
<protein>
    <recommendedName>
        <fullName evidence="2">Cyclic nucleotide-binding domain-containing protein</fullName>
    </recommendedName>
</protein>
<feature type="domain" description="Cyclic nucleotide-binding" evidence="2">
    <location>
        <begin position="437"/>
        <end position="517"/>
    </location>
</feature>
<feature type="domain" description="Cyclic nucleotide-binding" evidence="2">
    <location>
        <begin position="173"/>
        <end position="273"/>
    </location>
</feature>
<accession>A0A8S1NUP4</accession>
<reference evidence="3" key="1">
    <citation type="submission" date="2021-01" db="EMBL/GenBank/DDBJ databases">
        <authorList>
            <consortium name="Genoscope - CEA"/>
            <person name="William W."/>
        </authorList>
    </citation>
    <scope>NUCLEOTIDE SEQUENCE</scope>
</reference>